<proteinExistence type="predicted"/>
<organism evidence="1 2">
    <name type="scientific">Klebsiella phage phiBO1E</name>
    <dbReference type="NCBI Taxonomy" id="1555207"/>
    <lineage>
        <taxon>Viruses</taxon>
        <taxon>Duplodnaviria</taxon>
        <taxon>Heunggongvirae</taxon>
        <taxon>Uroviricota</taxon>
        <taxon>Caudoviricetes</taxon>
        <taxon>Autographivirales</taxon>
        <taxon>Autoscriptoviridae</taxon>
        <taxon>Slopekvirinae</taxon>
        <taxon>Drulisvirus</taxon>
        <taxon>Drulisvirus BO1E</taxon>
    </lineage>
</organism>
<name>A0A1U8V538_9CAUD</name>
<protein>
    <submittedName>
        <fullName evidence="1">Uncharacterized protein</fullName>
    </submittedName>
</protein>
<evidence type="ECO:0000313" key="2">
    <source>
        <dbReference type="Proteomes" id="UP000223315"/>
    </source>
</evidence>
<accession>A0A1U8V538</accession>
<dbReference type="Proteomes" id="UP000223315">
    <property type="component" value="Segment"/>
</dbReference>
<reference evidence="1 2" key="1">
    <citation type="journal article" date="2017" name="Sci. Rep.">
        <title>?BO1E, a newly discovered lytic bacteriophage targeting carbapenemase-producing Klebsiella pneumoniae of the pandemic Clonal Group 258 clade II lineage.</title>
        <authorList>
            <person name="D'Andrea M.M."/>
            <person name="Marmo P."/>
            <person name="Henrici De Angelis L."/>
            <person name="Palmieri M."/>
            <person name="Ciacci N."/>
            <person name="Di Lallo G."/>
            <person name="Dematte E."/>
            <person name="Vannuccini E."/>
            <person name="Lupetti P."/>
            <person name="Rossolini G.M."/>
            <person name="Thaller M.C."/>
        </authorList>
    </citation>
    <scope>NUCLEOTIDE SEQUENCE [LARGE SCALE GENOMIC DNA]</scope>
</reference>
<sequence>MIKYDVYKRPCSVLYRVSLCSTLHERAEFYNRYLQRWMPSYCTVGLVVTSKHSTLVARNVVFKVGSLCSQ</sequence>
<dbReference type="EMBL" id="KM576124">
    <property type="protein sequence ID" value="AIT13577.1"/>
    <property type="molecule type" value="Genomic_DNA"/>
</dbReference>
<evidence type="ECO:0000313" key="1">
    <source>
        <dbReference type="EMBL" id="AIT13577.1"/>
    </source>
</evidence>
<gene>
    <name evidence="1" type="ORF">BO1E_0008</name>
</gene>
<keyword evidence="2" id="KW-1185">Reference proteome</keyword>